<keyword evidence="6 8" id="KW-0472">Membrane</keyword>
<dbReference type="AlphaFoldDB" id="F4QR29"/>
<feature type="transmembrane region" description="Helical" evidence="8">
    <location>
        <begin position="146"/>
        <end position="163"/>
    </location>
</feature>
<dbReference type="EMBL" id="GL883079">
    <property type="protein sequence ID" value="EGF90666.1"/>
    <property type="molecule type" value="Genomic_DNA"/>
</dbReference>
<keyword evidence="11" id="KW-1185">Reference proteome</keyword>
<keyword evidence="4" id="KW-0378">Hydrolase</keyword>
<evidence type="ECO:0000313" key="11">
    <source>
        <dbReference type="Proteomes" id="UP000006512"/>
    </source>
</evidence>
<keyword evidence="3 8" id="KW-0812">Transmembrane</keyword>
<comment type="subcellular location">
    <subcellularLocation>
        <location evidence="1">Membrane</location>
        <topology evidence="1">Multi-pass membrane protein</topology>
    </subcellularLocation>
</comment>
<protein>
    <submittedName>
        <fullName evidence="10">Rhomboid family protein</fullName>
    </submittedName>
</protein>
<evidence type="ECO:0000256" key="7">
    <source>
        <dbReference type="SAM" id="MobiDB-lite"/>
    </source>
</evidence>
<dbReference type="InterPro" id="IPR022764">
    <property type="entry name" value="Peptidase_S54_rhomboid_dom"/>
</dbReference>
<evidence type="ECO:0000256" key="3">
    <source>
        <dbReference type="ARBA" id="ARBA00022692"/>
    </source>
</evidence>
<accession>F4QR29</accession>
<feature type="transmembrane region" description="Helical" evidence="8">
    <location>
        <begin position="122"/>
        <end position="140"/>
    </location>
</feature>
<organism evidence="10 11">
    <name type="scientific">Asticcacaulis biprosthecium C19</name>
    <dbReference type="NCBI Taxonomy" id="715226"/>
    <lineage>
        <taxon>Bacteria</taxon>
        <taxon>Pseudomonadati</taxon>
        <taxon>Pseudomonadota</taxon>
        <taxon>Alphaproteobacteria</taxon>
        <taxon>Caulobacterales</taxon>
        <taxon>Caulobacteraceae</taxon>
        <taxon>Asticcacaulis</taxon>
    </lineage>
</organism>
<dbReference type="Proteomes" id="UP000006512">
    <property type="component" value="Unassembled WGS sequence"/>
</dbReference>
<evidence type="ECO:0000256" key="4">
    <source>
        <dbReference type="ARBA" id="ARBA00022801"/>
    </source>
</evidence>
<feature type="transmembrane region" description="Helical" evidence="8">
    <location>
        <begin position="175"/>
        <end position="199"/>
    </location>
</feature>
<comment type="similarity">
    <text evidence="2">Belongs to the peptidase S54 family.</text>
</comment>
<feature type="transmembrane region" description="Helical" evidence="8">
    <location>
        <begin position="89"/>
        <end position="110"/>
    </location>
</feature>
<dbReference type="PANTHER" id="PTHR43731">
    <property type="entry name" value="RHOMBOID PROTEASE"/>
    <property type="match status" value="1"/>
</dbReference>
<evidence type="ECO:0000256" key="5">
    <source>
        <dbReference type="ARBA" id="ARBA00022989"/>
    </source>
</evidence>
<feature type="domain" description="Peptidase S54 rhomboid" evidence="9">
    <location>
        <begin position="68"/>
        <end position="238"/>
    </location>
</feature>
<dbReference type="PANTHER" id="PTHR43731:SF14">
    <property type="entry name" value="PRESENILIN-ASSOCIATED RHOMBOID-LIKE PROTEIN, MITOCHONDRIAL"/>
    <property type="match status" value="1"/>
</dbReference>
<dbReference type="InterPro" id="IPR035952">
    <property type="entry name" value="Rhomboid-like_sf"/>
</dbReference>
<dbReference type="GO" id="GO:0004252">
    <property type="term" value="F:serine-type endopeptidase activity"/>
    <property type="evidence" value="ECO:0007669"/>
    <property type="project" value="InterPro"/>
</dbReference>
<dbReference type="Gene3D" id="1.20.1540.10">
    <property type="entry name" value="Rhomboid-like"/>
    <property type="match status" value="1"/>
</dbReference>
<dbReference type="InterPro" id="IPR050925">
    <property type="entry name" value="Rhomboid_protease_S54"/>
</dbReference>
<feature type="region of interest" description="Disordered" evidence="7">
    <location>
        <begin position="1"/>
        <end position="20"/>
    </location>
</feature>
<dbReference type="eggNOG" id="COG0705">
    <property type="taxonomic scope" value="Bacteria"/>
</dbReference>
<feature type="transmembrane region" description="Helical" evidence="8">
    <location>
        <begin position="34"/>
        <end position="55"/>
    </location>
</feature>
<evidence type="ECO:0000313" key="10">
    <source>
        <dbReference type="EMBL" id="EGF90666.1"/>
    </source>
</evidence>
<dbReference type="OrthoDB" id="9797190at2"/>
<dbReference type="SUPFAM" id="SSF144091">
    <property type="entry name" value="Rhomboid-like"/>
    <property type="match status" value="1"/>
</dbReference>
<keyword evidence="5 8" id="KW-1133">Transmembrane helix</keyword>
<gene>
    <name evidence="10" type="ORF">ABI_36970</name>
</gene>
<evidence type="ECO:0000256" key="1">
    <source>
        <dbReference type="ARBA" id="ARBA00004141"/>
    </source>
</evidence>
<evidence type="ECO:0000256" key="6">
    <source>
        <dbReference type="ARBA" id="ARBA00023136"/>
    </source>
</evidence>
<dbReference type="GO" id="GO:0016020">
    <property type="term" value="C:membrane"/>
    <property type="evidence" value="ECO:0007669"/>
    <property type="project" value="UniProtKB-SubCell"/>
</dbReference>
<evidence type="ECO:0000259" key="9">
    <source>
        <dbReference type="Pfam" id="PF01694"/>
    </source>
</evidence>
<dbReference type="HOGENOM" id="CLU_1068113_0_0_5"/>
<dbReference type="STRING" id="715226.ABI_36970"/>
<dbReference type="RefSeq" id="WP_006274477.1">
    <property type="nucleotide sequence ID" value="NZ_GL883079.1"/>
</dbReference>
<dbReference type="Pfam" id="PF01694">
    <property type="entry name" value="Rhomboid"/>
    <property type="match status" value="1"/>
</dbReference>
<evidence type="ECO:0000256" key="8">
    <source>
        <dbReference type="SAM" id="Phobius"/>
    </source>
</evidence>
<reference evidence="11" key="1">
    <citation type="submission" date="2011-03" db="EMBL/GenBank/DDBJ databases">
        <title>Draft genome sequence of Brevundimonas diminuta.</title>
        <authorList>
            <person name="Brown P.J.B."/>
            <person name="Buechlein A."/>
            <person name="Hemmerich C."/>
            <person name="Brun Y.V."/>
        </authorList>
    </citation>
    <scope>NUCLEOTIDE SEQUENCE [LARGE SCALE GENOMIC DNA]</scope>
    <source>
        <strain evidence="11">C19</strain>
    </source>
</reference>
<sequence length="260" mass="28721">MSDTAVPVTDQPESPEPQRISAGNLMFDPRNWPVWLVVVATGVVLAGQVAGVVTMEDWAFSSEAMREGRWWTLLTSMFLHGYTPEAPWLGYVHFASNMWAYLNLAPLVAARFGKGWRGVVPFHRLYVLCGLTGNLLFWQLHPQSDIPVVGASGAVYGVYAAVMRLDIFGEKVRPFLSYTTVNAVWFFIWSNALVILIFGGPYLLLQILQGQGGPLNIPIAWEAHLGGFVAGFILIGIIGGRQWPNGWRAGIQIIRAPILL</sequence>
<evidence type="ECO:0000256" key="2">
    <source>
        <dbReference type="ARBA" id="ARBA00009045"/>
    </source>
</evidence>
<name>F4QR29_9CAUL</name>
<proteinExistence type="inferred from homology"/>
<feature type="transmembrane region" description="Helical" evidence="8">
    <location>
        <begin position="219"/>
        <end position="238"/>
    </location>
</feature>